<dbReference type="InterPro" id="IPR013216">
    <property type="entry name" value="Methyltransf_11"/>
</dbReference>
<dbReference type="GO" id="GO:0005739">
    <property type="term" value="C:mitochondrion"/>
    <property type="evidence" value="ECO:0007669"/>
    <property type="project" value="TreeGrafter"/>
</dbReference>
<gene>
    <name evidence="5" type="ORF">CROQUDRAFT_54310</name>
</gene>
<evidence type="ECO:0000256" key="1">
    <source>
        <dbReference type="ARBA" id="ARBA00022603"/>
    </source>
</evidence>
<feature type="domain" description="Methyltransferase type 11" evidence="4">
    <location>
        <begin position="11"/>
        <end position="106"/>
    </location>
</feature>
<feature type="compositionally biased region" description="Basic and acidic residues" evidence="3">
    <location>
        <begin position="245"/>
        <end position="259"/>
    </location>
</feature>
<dbReference type="GO" id="GO:0008757">
    <property type="term" value="F:S-adenosylmethionine-dependent methyltransferase activity"/>
    <property type="evidence" value="ECO:0007669"/>
    <property type="project" value="InterPro"/>
</dbReference>
<dbReference type="SUPFAM" id="SSF53335">
    <property type="entry name" value="S-adenosyl-L-methionine-dependent methyltransferases"/>
    <property type="match status" value="1"/>
</dbReference>
<evidence type="ECO:0000259" key="4">
    <source>
        <dbReference type="Pfam" id="PF08241"/>
    </source>
</evidence>
<dbReference type="InterPro" id="IPR050602">
    <property type="entry name" value="Malonyl-ACP_OMT"/>
</dbReference>
<dbReference type="OrthoDB" id="16816at2759"/>
<dbReference type="PANTHER" id="PTHR13090:SF1">
    <property type="entry name" value="ARGININE-HYDROXYLASE NDUFAF5, MITOCHONDRIAL"/>
    <property type="match status" value="1"/>
</dbReference>
<protein>
    <recommendedName>
        <fullName evidence="4">Methyltransferase type 11 domain-containing protein</fullName>
    </recommendedName>
</protein>
<dbReference type="AlphaFoldDB" id="A0A9P6N956"/>
<dbReference type="CDD" id="cd02440">
    <property type="entry name" value="AdoMet_MTases"/>
    <property type="match status" value="1"/>
</dbReference>
<dbReference type="GO" id="GO:0032981">
    <property type="term" value="P:mitochondrial respiratory chain complex I assembly"/>
    <property type="evidence" value="ECO:0007669"/>
    <property type="project" value="TreeGrafter"/>
</dbReference>
<reference evidence="5" key="1">
    <citation type="submission" date="2013-11" db="EMBL/GenBank/DDBJ databases">
        <title>Genome sequence of the fusiform rust pathogen reveals effectors for host alternation and coevolution with pine.</title>
        <authorList>
            <consortium name="DOE Joint Genome Institute"/>
            <person name="Smith K."/>
            <person name="Pendleton A."/>
            <person name="Kubisiak T."/>
            <person name="Anderson C."/>
            <person name="Salamov A."/>
            <person name="Aerts A."/>
            <person name="Riley R."/>
            <person name="Clum A."/>
            <person name="Lindquist E."/>
            <person name="Ence D."/>
            <person name="Campbell M."/>
            <person name="Kronenberg Z."/>
            <person name="Feau N."/>
            <person name="Dhillon B."/>
            <person name="Hamelin R."/>
            <person name="Burleigh J."/>
            <person name="Smith J."/>
            <person name="Yandell M."/>
            <person name="Nelson C."/>
            <person name="Grigoriev I."/>
            <person name="Davis J."/>
        </authorList>
    </citation>
    <scope>NUCLEOTIDE SEQUENCE</scope>
    <source>
        <strain evidence="5">G11</strain>
    </source>
</reference>
<keyword evidence="1" id="KW-0489">Methyltransferase</keyword>
<evidence type="ECO:0000313" key="5">
    <source>
        <dbReference type="EMBL" id="KAG0139728.1"/>
    </source>
</evidence>
<feature type="region of interest" description="Disordered" evidence="3">
    <location>
        <begin position="245"/>
        <end position="267"/>
    </location>
</feature>
<organism evidence="5 6">
    <name type="scientific">Cronartium quercuum f. sp. fusiforme G11</name>
    <dbReference type="NCBI Taxonomy" id="708437"/>
    <lineage>
        <taxon>Eukaryota</taxon>
        <taxon>Fungi</taxon>
        <taxon>Dikarya</taxon>
        <taxon>Basidiomycota</taxon>
        <taxon>Pucciniomycotina</taxon>
        <taxon>Pucciniomycetes</taxon>
        <taxon>Pucciniales</taxon>
        <taxon>Coleosporiaceae</taxon>
        <taxon>Cronartium</taxon>
    </lineage>
</organism>
<dbReference type="Pfam" id="PF08241">
    <property type="entry name" value="Methyltransf_11"/>
    <property type="match status" value="1"/>
</dbReference>
<dbReference type="EMBL" id="MU167531">
    <property type="protein sequence ID" value="KAG0139728.1"/>
    <property type="molecule type" value="Genomic_DNA"/>
</dbReference>
<dbReference type="Proteomes" id="UP000886653">
    <property type="component" value="Unassembled WGS sequence"/>
</dbReference>
<accession>A0A9P6N956</accession>
<keyword evidence="2" id="KW-0808">Transferase</keyword>
<sequence length="267" mass="29608">MDIKRKYPVVVDLGSGAGALMRELESYEGIQKVIMTDSSKPMLWRDAEDDNSSINIERIEMDEECSKLAPDAHDCIMSCLTLHWINDLPGTLVQIKNALKPDGVFIGAMFGGDTLFELRSITLPNSLQLAEQERQGGLSTRVSPMTDCRSMSSLINRAGFAIPTVDIDEVTVHYPSMFELIDDLRWMGESNALLNRSVPISPDTDCNNDISDQALYQTNDKEKGSSIPATFQVIYFIGWKPDASQHKPIERGSAERSLKELGSGSPF</sequence>
<evidence type="ECO:0000256" key="2">
    <source>
        <dbReference type="ARBA" id="ARBA00022679"/>
    </source>
</evidence>
<evidence type="ECO:0000256" key="3">
    <source>
        <dbReference type="SAM" id="MobiDB-lite"/>
    </source>
</evidence>
<keyword evidence="6" id="KW-1185">Reference proteome</keyword>
<dbReference type="InterPro" id="IPR029063">
    <property type="entry name" value="SAM-dependent_MTases_sf"/>
</dbReference>
<evidence type="ECO:0000313" key="6">
    <source>
        <dbReference type="Proteomes" id="UP000886653"/>
    </source>
</evidence>
<comment type="caution">
    <text evidence="5">The sequence shown here is derived from an EMBL/GenBank/DDBJ whole genome shotgun (WGS) entry which is preliminary data.</text>
</comment>
<dbReference type="GO" id="GO:0032259">
    <property type="term" value="P:methylation"/>
    <property type="evidence" value="ECO:0007669"/>
    <property type="project" value="UniProtKB-KW"/>
</dbReference>
<dbReference type="Gene3D" id="3.40.50.150">
    <property type="entry name" value="Vaccinia Virus protein VP39"/>
    <property type="match status" value="1"/>
</dbReference>
<proteinExistence type="predicted"/>
<name>A0A9P6N956_9BASI</name>
<dbReference type="PANTHER" id="PTHR13090">
    <property type="entry name" value="ARGININE-HYDROXYLASE NDUFAF5, MITOCHONDRIAL"/>
    <property type="match status" value="1"/>
</dbReference>